<sequence>MPNVSRPNINRPNPGGVQRPAGGLNPGMANRPGGARPNLPGNTPQRPNTSIPNLANKLPQRPGGAVPMPSRPNVPGGVTRPGGANRPDLANRPGGNRPGAGTLPGGIGQGSRPTTRPGGRPSAGDLNDFLGIQKPSRPTTLPATRPGGERPVTLPGRPGDIARPGDRPGGNRPGAGERPVTLPGRPGDLAKPGNRPGSDRPVTLPGRPGDRPGAGNRPGGGDRPELPDWVNRPGRPGGDWRPGGDNSHIHRPPSWADRPGSININNNWNTIINRGGNNLGNWIARNPSRGLYWGNWGNSIRHNWGHYHHHNDWFGPRWWNGHYHHMGGWHYHYWNHNNRWSYWWTVPVWANLNSWFTWSTPSGYWSQPYYYDYGSGGNVTYHDNSVYIDGQQVGSTADFAASAAELATVQPPANEEEAQDAEWMPLGTFAVSTDEKDSEPSRTVQLAVNKQGIVSGTLYNSQTDTAQTVLGQVDKETQRVAMRIGESDDIIVETGLYNLTQDECPVMVHFGAEKTENWLLVRLEYEGDENEEGGDNE</sequence>
<proteinExistence type="predicted"/>
<evidence type="ECO:0000313" key="2">
    <source>
        <dbReference type="EMBL" id="QDV73990.1"/>
    </source>
</evidence>
<feature type="compositionally biased region" description="Polar residues" evidence="1">
    <location>
        <begin position="1"/>
        <end position="11"/>
    </location>
</feature>
<dbReference type="Proteomes" id="UP000316426">
    <property type="component" value="Chromosome"/>
</dbReference>
<feature type="compositionally biased region" description="Gly residues" evidence="1">
    <location>
        <begin position="96"/>
        <end position="109"/>
    </location>
</feature>
<evidence type="ECO:0000313" key="3">
    <source>
        <dbReference type="Proteomes" id="UP000316426"/>
    </source>
</evidence>
<feature type="compositionally biased region" description="Polar residues" evidence="1">
    <location>
        <begin position="40"/>
        <end position="53"/>
    </location>
</feature>
<gene>
    <name evidence="2" type="ORF">Spa11_21890</name>
</gene>
<dbReference type="EMBL" id="CP036349">
    <property type="protein sequence ID" value="QDV73990.1"/>
    <property type="molecule type" value="Genomic_DNA"/>
</dbReference>
<name>A0A518K876_9BACT</name>
<reference evidence="2 3" key="1">
    <citation type="submission" date="2019-02" db="EMBL/GenBank/DDBJ databases">
        <title>Deep-cultivation of Planctomycetes and their phenomic and genomic characterization uncovers novel biology.</title>
        <authorList>
            <person name="Wiegand S."/>
            <person name="Jogler M."/>
            <person name="Boedeker C."/>
            <person name="Pinto D."/>
            <person name="Vollmers J."/>
            <person name="Rivas-Marin E."/>
            <person name="Kohn T."/>
            <person name="Peeters S.H."/>
            <person name="Heuer A."/>
            <person name="Rast P."/>
            <person name="Oberbeckmann S."/>
            <person name="Bunk B."/>
            <person name="Jeske O."/>
            <person name="Meyerdierks A."/>
            <person name="Storesund J.E."/>
            <person name="Kallscheuer N."/>
            <person name="Luecker S."/>
            <person name="Lage O.M."/>
            <person name="Pohl T."/>
            <person name="Merkel B.J."/>
            <person name="Hornburger P."/>
            <person name="Mueller R.-W."/>
            <person name="Bruemmer F."/>
            <person name="Labrenz M."/>
            <person name="Spormann A.M."/>
            <person name="Op den Camp H."/>
            <person name="Overmann J."/>
            <person name="Amann R."/>
            <person name="Jetten M.S.M."/>
            <person name="Mascher T."/>
            <person name="Medema M.H."/>
            <person name="Devos D.P."/>
            <person name="Kaster A.-K."/>
            <person name="Ovreas L."/>
            <person name="Rohde M."/>
            <person name="Galperin M.Y."/>
            <person name="Jogler C."/>
        </authorList>
    </citation>
    <scope>NUCLEOTIDE SEQUENCE [LARGE SCALE GENOMIC DNA]</scope>
    <source>
        <strain evidence="2 3">Spa11</strain>
    </source>
</reference>
<accession>A0A518K876</accession>
<evidence type="ECO:0008006" key="4">
    <source>
        <dbReference type="Google" id="ProtNLM"/>
    </source>
</evidence>
<organism evidence="2 3">
    <name type="scientific">Botrimarina mediterranea</name>
    <dbReference type="NCBI Taxonomy" id="2528022"/>
    <lineage>
        <taxon>Bacteria</taxon>
        <taxon>Pseudomonadati</taxon>
        <taxon>Planctomycetota</taxon>
        <taxon>Planctomycetia</taxon>
        <taxon>Pirellulales</taxon>
        <taxon>Lacipirellulaceae</taxon>
        <taxon>Botrimarina</taxon>
    </lineage>
</organism>
<keyword evidence="3" id="KW-1185">Reference proteome</keyword>
<feature type="region of interest" description="Disordered" evidence="1">
    <location>
        <begin position="1"/>
        <end position="260"/>
    </location>
</feature>
<evidence type="ECO:0000256" key="1">
    <source>
        <dbReference type="SAM" id="MobiDB-lite"/>
    </source>
</evidence>
<protein>
    <recommendedName>
        <fullName evidence="4">Mu-protocadherin-putative cell-suface protein</fullName>
    </recommendedName>
</protein>
<dbReference type="AlphaFoldDB" id="A0A518K876"/>
<dbReference type="KEGG" id="bmei:Spa11_21890"/>